<protein>
    <submittedName>
        <fullName evidence="2">Uncharacterized protein</fullName>
    </submittedName>
</protein>
<evidence type="ECO:0000256" key="1">
    <source>
        <dbReference type="SAM" id="Phobius"/>
    </source>
</evidence>
<proteinExistence type="predicted"/>
<keyword evidence="1" id="KW-1133">Transmembrane helix</keyword>
<sequence>MNSRLVAVVGWIGSALGLAGSLVLALNTSYSGYGFLAYLGSNFALYHGVKTRTWALVVMQIGFTVTSVLGLRNWVF</sequence>
<reference evidence="2 3" key="1">
    <citation type="submission" date="2016-03" db="EMBL/GenBank/DDBJ databases">
        <authorList>
            <person name="Ploux O."/>
        </authorList>
    </citation>
    <scope>NUCLEOTIDE SEQUENCE [LARGE SCALE GENOMIC DNA]</scope>
    <source>
        <strain evidence="2 3">R-45371</strain>
    </source>
</reference>
<evidence type="ECO:0000313" key="3">
    <source>
        <dbReference type="Proteomes" id="UP000077763"/>
    </source>
</evidence>
<dbReference type="EMBL" id="LUUH01000102">
    <property type="protein sequence ID" value="OAH97331.1"/>
    <property type="molecule type" value="Genomic_DNA"/>
</dbReference>
<accession>A0A177LV19</accession>
<evidence type="ECO:0000313" key="2">
    <source>
        <dbReference type="EMBL" id="OAH97331.1"/>
    </source>
</evidence>
<feature type="transmembrane region" description="Helical" evidence="1">
    <location>
        <begin position="54"/>
        <end position="75"/>
    </location>
</feature>
<keyword evidence="1" id="KW-0812">Transmembrane</keyword>
<dbReference type="Proteomes" id="UP000077763">
    <property type="component" value="Unassembled WGS sequence"/>
</dbReference>
<dbReference type="AlphaFoldDB" id="A0A177LV19"/>
<gene>
    <name evidence="2" type="ORF">A1353_23175</name>
</gene>
<organism evidence="2 3">
    <name type="scientific">Methylomonas methanica</name>
    <dbReference type="NCBI Taxonomy" id="421"/>
    <lineage>
        <taxon>Bacteria</taxon>
        <taxon>Pseudomonadati</taxon>
        <taxon>Pseudomonadota</taxon>
        <taxon>Gammaproteobacteria</taxon>
        <taxon>Methylococcales</taxon>
        <taxon>Methylococcaceae</taxon>
        <taxon>Methylomonas</taxon>
    </lineage>
</organism>
<name>A0A177LV19_METMH</name>
<keyword evidence="1" id="KW-0472">Membrane</keyword>
<comment type="caution">
    <text evidence="2">The sequence shown here is derived from an EMBL/GenBank/DDBJ whole genome shotgun (WGS) entry which is preliminary data.</text>
</comment>